<evidence type="ECO:0000313" key="1">
    <source>
        <dbReference type="EMBL" id="GGN38100.1"/>
    </source>
</evidence>
<evidence type="ECO:0008006" key="3">
    <source>
        <dbReference type="Google" id="ProtNLM"/>
    </source>
</evidence>
<gene>
    <name evidence="1" type="ORF">GCM10010842_20630</name>
</gene>
<accession>A0ABQ2J210</accession>
<dbReference type="Gene3D" id="1.10.10.10">
    <property type="entry name" value="Winged helix-like DNA-binding domain superfamily/Winged helix DNA-binding domain"/>
    <property type="match status" value="1"/>
</dbReference>
<proteinExistence type="predicted"/>
<sequence>MTDMDSGVACHVQARLNVLGSASLQVRGCPVTPCGQVPLRLLALLALQGPVSREAAADLLWNGTTRQSLQSLRAALFKLRRALRDAPDVLMVTGETIGVNLQALEVDALMVPGGRALLTWWAGPLLAARQGRVTSAWLDWRDRMEARLLDAHMAALYDAAARDTAGQADAFMRRAQVLTREHAGQFTASSAVGNVLGRAQELAALRAAPGSVHVCGPRGAGRSSLVRAAYPDAAWFTPGLQDRPDLDWVGRALQCRRAVFDDTQSLPRWAWSLAADLHARGCQVVLISTGALPSAWHDLPVVPVGAVTPETLLRLAATLAPGCPASDLTLLPDLTGGLPGRAARLLRSGGTSMRALLRARLAQFSEDALRVLWVSGGPVADFASLRVHCSLHEQALRDALVALTEAGFWADGQATHPLAVDVAGDLLPWWSRQILRPDVAVRAS</sequence>
<dbReference type="Proteomes" id="UP000645517">
    <property type="component" value="Unassembled WGS sequence"/>
</dbReference>
<dbReference type="EMBL" id="BMOR01000007">
    <property type="protein sequence ID" value="GGN38100.1"/>
    <property type="molecule type" value="Genomic_DNA"/>
</dbReference>
<dbReference type="InterPro" id="IPR036388">
    <property type="entry name" value="WH-like_DNA-bd_sf"/>
</dbReference>
<keyword evidence="2" id="KW-1185">Reference proteome</keyword>
<protein>
    <recommendedName>
        <fullName evidence="3">Transcriptional regulator, SARP family</fullName>
    </recommendedName>
</protein>
<organism evidence="1 2">
    <name type="scientific">Deinococcus daejeonensis</name>
    <dbReference type="NCBI Taxonomy" id="1007098"/>
    <lineage>
        <taxon>Bacteria</taxon>
        <taxon>Thermotogati</taxon>
        <taxon>Deinococcota</taxon>
        <taxon>Deinococci</taxon>
        <taxon>Deinococcales</taxon>
        <taxon>Deinococcaceae</taxon>
        <taxon>Deinococcus</taxon>
    </lineage>
</organism>
<comment type="caution">
    <text evidence="1">The sequence shown here is derived from an EMBL/GenBank/DDBJ whole genome shotgun (WGS) entry which is preliminary data.</text>
</comment>
<reference evidence="2" key="1">
    <citation type="journal article" date="2019" name="Int. J. Syst. Evol. Microbiol.">
        <title>The Global Catalogue of Microorganisms (GCM) 10K type strain sequencing project: providing services to taxonomists for standard genome sequencing and annotation.</title>
        <authorList>
            <consortium name="The Broad Institute Genomics Platform"/>
            <consortium name="The Broad Institute Genome Sequencing Center for Infectious Disease"/>
            <person name="Wu L."/>
            <person name="Ma J."/>
        </authorList>
    </citation>
    <scope>NUCLEOTIDE SEQUENCE [LARGE SCALE GENOMIC DNA]</scope>
    <source>
        <strain evidence="2">JCM 16918</strain>
    </source>
</reference>
<evidence type="ECO:0000313" key="2">
    <source>
        <dbReference type="Proteomes" id="UP000645517"/>
    </source>
</evidence>
<name>A0ABQ2J210_9DEIO</name>